<dbReference type="AlphaFoldDB" id="T0YTE4"/>
<dbReference type="InterPro" id="IPR051534">
    <property type="entry name" value="CBASS_pafABC_assoc_protein"/>
</dbReference>
<evidence type="ECO:0000313" key="2">
    <source>
        <dbReference type="EMBL" id="EQD36453.1"/>
    </source>
</evidence>
<feature type="domain" description="WYL" evidence="1">
    <location>
        <begin position="169"/>
        <end position="236"/>
    </location>
</feature>
<dbReference type="InterPro" id="IPR026881">
    <property type="entry name" value="WYL_dom"/>
</dbReference>
<reference evidence="2" key="2">
    <citation type="journal article" date="2014" name="ISME J.">
        <title>Microbial stratification in low pH oxic and suboxic macroscopic growths along an acid mine drainage.</title>
        <authorList>
            <person name="Mendez-Garcia C."/>
            <person name="Mesa V."/>
            <person name="Sprenger R.R."/>
            <person name="Richter M."/>
            <person name="Diez M.S."/>
            <person name="Solano J."/>
            <person name="Bargiela R."/>
            <person name="Golyshina O.V."/>
            <person name="Manteca A."/>
            <person name="Ramos J.L."/>
            <person name="Gallego J.R."/>
            <person name="Llorente I."/>
            <person name="Martins Dos Santos V.A."/>
            <person name="Jensen O.N."/>
            <person name="Pelaez A.I."/>
            <person name="Sanchez J."/>
            <person name="Ferrer M."/>
        </authorList>
    </citation>
    <scope>NUCLEOTIDE SEQUENCE</scope>
</reference>
<feature type="non-terminal residue" evidence="2">
    <location>
        <position position="248"/>
    </location>
</feature>
<dbReference type="PROSITE" id="PS52050">
    <property type="entry name" value="WYL"/>
    <property type="match status" value="1"/>
</dbReference>
<evidence type="ECO:0000259" key="1">
    <source>
        <dbReference type="Pfam" id="PF13280"/>
    </source>
</evidence>
<dbReference type="EMBL" id="AUZZ01008758">
    <property type="protein sequence ID" value="EQD36453.1"/>
    <property type="molecule type" value="Genomic_DNA"/>
</dbReference>
<proteinExistence type="predicted"/>
<dbReference type="Pfam" id="PF13280">
    <property type="entry name" value="WYL"/>
    <property type="match status" value="1"/>
</dbReference>
<comment type="caution">
    <text evidence="2">The sequence shown here is derived from an EMBL/GenBank/DDBJ whole genome shotgun (WGS) entry which is preliminary data.</text>
</comment>
<reference evidence="2" key="1">
    <citation type="submission" date="2013-08" db="EMBL/GenBank/DDBJ databases">
        <authorList>
            <person name="Mendez C."/>
            <person name="Richter M."/>
            <person name="Ferrer M."/>
            <person name="Sanchez J."/>
        </authorList>
    </citation>
    <scope>NUCLEOTIDE SEQUENCE</scope>
</reference>
<sequence>MALQSRGHVMSAQKTHRWLSLIDLLPAHGDGLTVREIIARLHGIDGLRQIHLRTVQRDLEELAGSGIIQLLQDENAAGLPTWRVDPNSHGLLGGGRHMDLSSAVTLDLVLRYMRGLLPPTAYETLRGQSERAKQTLKLRREPGRRAWSDKIRVVPAGFTLQAPRIAPAVLKAVYSALSSESQLRITYRRPGADESSTRDYSPIALIARPPAFHLLVSLAPDWDPFVLALHRIQKVQPLDARAQPPVDF</sequence>
<accession>T0YTE4</accession>
<dbReference type="PANTHER" id="PTHR34580">
    <property type="match status" value="1"/>
</dbReference>
<organism evidence="2">
    <name type="scientific">mine drainage metagenome</name>
    <dbReference type="NCBI Taxonomy" id="410659"/>
    <lineage>
        <taxon>unclassified sequences</taxon>
        <taxon>metagenomes</taxon>
        <taxon>ecological metagenomes</taxon>
    </lineage>
</organism>
<gene>
    <name evidence="2" type="ORF">B2A_12151</name>
</gene>
<protein>
    <submittedName>
        <fullName evidence="2">Transcriptional factor MdcH</fullName>
    </submittedName>
</protein>
<name>T0YTE4_9ZZZZ</name>
<dbReference type="PANTHER" id="PTHR34580:SF1">
    <property type="entry name" value="PROTEIN PAFC"/>
    <property type="match status" value="1"/>
</dbReference>